<reference evidence="5" key="1">
    <citation type="journal article" date="2019" name="Int. J. Syst. Evol. Microbiol.">
        <title>The Global Catalogue of Microorganisms (GCM) 10K type strain sequencing project: providing services to taxonomists for standard genome sequencing and annotation.</title>
        <authorList>
            <consortium name="The Broad Institute Genomics Platform"/>
            <consortium name="The Broad Institute Genome Sequencing Center for Infectious Disease"/>
            <person name="Wu L."/>
            <person name="Ma J."/>
        </authorList>
    </citation>
    <scope>NUCLEOTIDE SEQUENCE [LARGE SCALE GENOMIC DNA]</scope>
    <source>
        <strain evidence="5">DFY28</strain>
    </source>
</reference>
<dbReference type="Pfam" id="PF00440">
    <property type="entry name" value="TetR_N"/>
    <property type="match status" value="1"/>
</dbReference>
<dbReference type="EMBL" id="JBHSQI010000002">
    <property type="protein sequence ID" value="MFC6152862.1"/>
    <property type="molecule type" value="Genomic_DNA"/>
</dbReference>
<comment type="caution">
    <text evidence="4">The sequence shown here is derived from an EMBL/GenBank/DDBJ whole genome shotgun (WGS) entry which is preliminary data.</text>
</comment>
<keyword evidence="1 2" id="KW-0238">DNA-binding</keyword>
<dbReference type="PRINTS" id="PR00455">
    <property type="entry name" value="HTHTETR"/>
</dbReference>
<dbReference type="PROSITE" id="PS50977">
    <property type="entry name" value="HTH_TETR_2"/>
    <property type="match status" value="1"/>
</dbReference>
<feature type="domain" description="HTH tetR-type" evidence="3">
    <location>
        <begin position="16"/>
        <end position="76"/>
    </location>
</feature>
<evidence type="ECO:0000256" key="2">
    <source>
        <dbReference type="PROSITE-ProRule" id="PRU00335"/>
    </source>
</evidence>
<organism evidence="4 5">
    <name type="scientific">Nocardioides yefusunii</name>
    <dbReference type="NCBI Taxonomy" id="2500546"/>
    <lineage>
        <taxon>Bacteria</taxon>
        <taxon>Bacillati</taxon>
        <taxon>Actinomycetota</taxon>
        <taxon>Actinomycetes</taxon>
        <taxon>Propionibacteriales</taxon>
        <taxon>Nocardioidaceae</taxon>
        <taxon>Nocardioides</taxon>
    </lineage>
</organism>
<keyword evidence="5" id="KW-1185">Reference proteome</keyword>
<evidence type="ECO:0000259" key="3">
    <source>
        <dbReference type="PROSITE" id="PS50977"/>
    </source>
</evidence>
<dbReference type="Proteomes" id="UP001596098">
    <property type="component" value="Unassembled WGS sequence"/>
</dbReference>
<evidence type="ECO:0000313" key="4">
    <source>
        <dbReference type="EMBL" id="MFC6152862.1"/>
    </source>
</evidence>
<dbReference type="Gene3D" id="1.10.357.10">
    <property type="entry name" value="Tetracycline Repressor, domain 2"/>
    <property type="match status" value="1"/>
</dbReference>
<dbReference type="PANTHER" id="PTHR30055:SF241">
    <property type="entry name" value="TRANSCRIPTIONAL REGULATORY PROTEIN"/>
    <property type="match status" value="1"/>
</dbReference>
<proteinExistence type="predicted"/>
<name>A0ABW1QVA3_9ACTN</name>
<evidence type="ECO:0000313" key="5">
    <source>
        <dbReference type="Proteomes" id="UP001596098"/>
    </source>
</evidence>
<dbReference type="PANTHER" id="PTHR30055">
    <property type="entry name" value="HTH-TYPE TRANSCRIPTIONAL REGULATOR RUTR"/>
    <property type="match status" value="1"/>
</dbReference>
<sequence length="212" mass="23418">MSTPSTSDRSRARRRENTRERLLEAAVEVFVTKGLKRVTVDDLTKAAGFTRGAFYSNFESVDEVFFEVFRAHSEGLLTRARASVDAAVEVDLEFVLDLMQEMSGDRTWLVLQAEFTLLALRDEGAHEVLTAFTEELRAEFAEMIALVMERLGRRPVRPLAQLAQVVVGLQNQLASATALGHLVAGPEGEATKDLVREVLTVLVTQLSEPLAG</sequence>
<dbReference type="Gene3D" id="1.10.10.60">
    <property type="entry name" value="Homeodomain-like"/>
    <property type="match status" value="1"/>
</dbReference>
<protein>
    <submittedName>
        <fullName evidence="4">TetR/AcrR family transcriptional regulator</fullName>
    </submittedName>
</protein>
<dbReference type="RefSeq" id="WP_164878631.1">
    <property type="nucleotide sequence ID" value="NZ_CP034929.1"/>
</dbReference>
<accession>A0ABW1QVA3</accession>
<dbReference type="InterPro" id="IPR009057">
    <property type="entry name" value="Homeodomain-like_sf"/>
</dbReference>
<dbReference type="SUPFAM" id="SSF46689">
    <property type="entry name" value="Homeodomain-like"/>
    <property type="match status" value="1"/>
</dbReference>
<feature type="DNA-binding region" description="H-T-H motif" evidence="2">
    <location>
        <begin position="39"/>
        <end position="58"/>
    </location>
</feature>
<dbReference type="InterPro" id="IPR050109">
    <property type="entry name" value="HTH-type_TetR-like_transc_reg"/>
</dbReference>
<gene>
    <name evidence="4" type="ORF">ACFPWU_04165</name>
</gene>
<dbReference type="InterPro" id="IPR001647">
    <property type="entry name" value="HTH_TetR"/>
</dbReference>
<evidence type="ECO:0000256" key="1">
    <source>
        <dbReference type="ARBA" id="ARBA00023125"/>
    </source>
</evidence>